<evidence type="ECO:0000313" key="2">
    <source>
        <dbReference type="Proteomes" id="UP000815677"/>
    </source>
</evidence>
<organism evidence="1 2">
    <name type="scientific">Mycena chlorophos</name>
    <name type="common">Agaric fungus</name>
    <name type="synonym">Agaricus chlorophos</name>
    <dbReference type="NCBI Taxonomy" id="658473"/>
    <lineage>
        <taxon>Eukaryota</taxon>
        <taxon>Fungi</taxon>
        <taxon>Dikarya</taxon>
        <taxon>Basidiomycota</taxon>
        <taxon>Agaricomycotina</taxon>
        <taxon>Agaricomycetes</taxon>
        <taxon>Agaricomycetidae</taxon>
        <taxon>Agaricales</taxon>
        <taxon>Marasmiineae</taxon>
        <taxon>Mycenaceae</taxon>
        <taxon>Mycena</taxon>
    </lineage>
</organism>
<reference evidence="1" key="1">
    <citation type="submission" date="2014-09" db="EMBL/GenBank/DDBJ databases">
        <title>Genome sequence of the luminous mushroom Mycena chlorophos for searching fungal bioluminescence genes.</title>
        <authorList>
            <person name="Tanaka Y."/>
            <person name="Kasuga D."/>
            <person name="Oba Y."/>
            <person name="Hase S."/>
            <person name="Sato K."/>
            <person name="Oba Y."/>
            <person name="Sakakibara Y."/>
        </authorList>
    </citation>
    <scope>NUCLEOTIDE SEQUENCE</scope>
</reference>
<accession>A0ABQ0LLG7</accession>
<evidence type="ECO:0000313" key="1">
    <source>
        <dbReference type="EMBL" id="GAT51938.1"/>
    </source>
</evidence>
<protein>
    <submittedName>
        <fullName evidence="1">Uncharacterized protein</fullName>
    </submittedName>
</protein>
<keyword evidence="2" id="KW-1185">Reference proteome</keyword>
<dbReference type="Proteomes" id="UP000815677">
    <property type="component" value="Unassembled WGS sequence"/>
</dbReference>
<gene>
    <name evidence="1" type="ORF">MCHLO_09033</name>
</gene>
<dbReference type="EMBL" id="DF847482">
    <property type="protein sequence ID" value="GAT51938.1"/>
    <property type="molecule type" value="Genomic_DNA"/>
</dbReference>
<sequence>MCWTLEFLAPLGEDDEEPDDNALVFMFSSLAKHGSLLAVRWYSYSTTDYGFREPVWEAIAQNHKSLRVLELCAMAGEEQEDWVFR</sequence>
<proteinExistence type="predicted"/>
<name>A0ABQ0LLG7_MYCCL</name>